<feature type="transmembrane region" description="Helical" evidence="1">
    <location>
        <begin position="303"/>
        <end position="326"/>
    </location>
</feature>
<organism evidence="2 3">
    <name type="scientific">Metapseudomonas otitidis</name>
    <dbReference type="NCBI Taxonomy" id="319939"/>
    <lineage>
        <taxon>Bacteria</taxon>
        <taxon>Pseudomonadati</taxon>
        <taxon>Pseudomonadota</taxon>
        <taxon>Gammaproteobacteria</taxon>
        <taxon>Pseudomonadales</taxon>
        <taxon>Pseudomonadaceae</taxon>
        <taxon>Metapseudomonas</taxon>
    </lineage>
</organism>
<feature type="transmembrane region" description="Helical" evidence="1">
    <location>
        <begin position="205"/>
        <end position="227"/>
    </location>
</feature>
<name>A0A7X3H8R5_9GAMM</name>
<dbReference type="Proteomes" id="UP000461288">
    <property type="component" value="Unassembled WGS sequence"/>
</dbReference>
<dbReference type="EMBL" id="WTFN01000031">
    <property type="protein sequence ID" value="MWK57175.1"/>
    <property type="molecule type" value="Genomic_DNA"/>
</dbReference>
<feature type="transmembrane region" description="Helical" evidence="1">
    <location>
        <begin position="234"/>
        <end position="254"/>
    </location>
</feature>
<accession>A0A7X3H8R5</accession>
<keyword evidence="1" id="KW-0812">Transmembrane</keyword>
<comment type="caution">
    <text evidence="2">The sequence shown here is derived from an EMBL/GenBank/DDBJ whole genome shotgun (WGS) entry which is preliminary data.</text>
</comment>
<dbReference type="AlphaFoldDB" id="A0A7X3H8R5"/>
<keyword evidence="1" id="KW-1133">Transmembrane helix</keyword>
<gene>
    <name evidence="2" type="ORF">GO594_14420</name>
</gene>
<evidence type="ECO:0000313" key="2">
    <source>
        <dbReference type="EMBL" id="MWK57175.1"/>
    </source>
</evidence>
<evidence type="ECO:0000313" key="3">
    <source>
        <dbReference type="Proteomes" id="UP000461288"/>
    </source>
</evidence>
<evidence type="ECO:0000256" key="1">
    <source>
        <dbReference type="SAM" id="Phobius"/>
    </source>
</evidence>
<sequence>MAIEIGIQQLSAQFALGLQQITNTLKQELNVISNTLVQEISVVNHLRQNVEVTRNTLLSSNQAHYTYIETLNQVQGKAAQVESSTSRIGGAISQVSSKLFDFVQSSLGSLKDLKAGPDALGVVTDEQAQSAKDYQTSMEKLDKVLDGVKTRVGLGLAPQLSFLADRFLAVVDANKELITEGLQKTMTLVAEGLDAVYNFGRALDFVVSGTVGWDNALMMLGTALLWVGRASLMAFATNPIMWIIAALVVVIALVDDFMTYLDGGESAFGGVWEPLVKGFKEVGAILADMKAQFDAFWAENGEMVMAFADGLMMFIGAGISNVINLFKGFFALLRGDFDGVKEAFGGIFEGLATQFEVIGSLFSWEPLLNGIAAVEAVLNGLKAQFMAFWTEGSESVMAFGEGLMVVIGASISNLFNLLKGIFALITGDFDGLKQAFNGWFEGVAAQFEVLSAGFKKVAGMFGFGGDKEGAPEAAKESPGMFSGVAGFFGWNSTDDQAATAPRLVEGASQFTAGVQDAQSRAALGAGVGAASLVAPVSNNSFNQSVTVHVSGDNPQAIGREVAEQVASNQQRLATHNNQSDIRQ</sequence>
<dbReference type="RefSeq" id="WP_160481215.1">
    <property type="nucleotide sequence ID" value="NZ_WTFN01000031.1"/>
</dbReference>
<reference evidence="2 3" key="1">
    <citation type="submission" date="2019-12" db="EMBL/GenBank/DDBJ databases">
        <title>Draft genome sequence of Pseudomonas otitidis recovered from a chicken carcass.</title>
        <authorList>
            <person name="Vieira T.R."/>
            <person name="Oliviera E.F.C."/>
            <person name="Silva N.M.V."/>
            <person name="Sambrano G.E."/>
            <person name="Cibulski S.P."/>
            <person name="Cardoso M.R.I."/>
        </authorList>
    </citation>
    <scope>NUCLEOTIDE SEQUENCE [LARGE SCALE GENOMIC DNA]</scope>
    <source>
        <strain evidence="2 3">25_K</strain>
    </source>
</reference>
<keyword evidence="1" id="KW-0472">Membrane</keyword>
<protein>
    <submittedName>
        <fullName evidence="2">Uncharacterized protein</fullName>
    </submittedName>
</protein>
<proteinExistence type="predicted"/>